<evidence type="ECO:0000256" key="11">
    <source>
        <dbReference type="RuleBase" id="RU079119"/>
    </source>
</evidence>
<dbReference type="AlphaFoldDB" id="A0A317XQP3"/>
<dbReference type="OrthoDB" id="331948at2759"/>
<feature type="transmembrane region" description="Helical" evidence="11">
    <location>
        <begin position="12"/>
        <end position="36"/>
    </location>
</feature>
<keyword evidence="8" id="KW-0449">Lipoprotein</keyword>
<evidence type="ECO:0000256" key="2">
    <source>
        <dbReference type="ARBA" id="ARBA00022679"/>
    </source>
</evidence>
<keyword evidence="15" id="KW-1185">Reference proteome</keyword>
<comment type="similarity">
    <text evidence="11">Belongs to the DHHC palmitoyltransferase family.</text>
</comment>
<dbReference type="GO" id="GO:0005789">
    <property type="term" value="C:endoplasmic reticulum membrane"/>
    <property type="evidence" value="ECO:0007669"/>
    <property type="project" value="InterPro"/>
</dbReference>
<evidence type="ECO:0000256" key="6">
    <source>
        <dbReference type="ARBA" id="ARBA00023136"/>
    </source>
</evidence>
<evidence type="ECO:0000256" key="4">
    <source>
        <dbReference type="ARBA" id="ARBA00022824"/>
    </source>
</evidence>
<keyword evidence="5 11" id="KW-1133">Transmembrane helix</keyword>
<dbReference type="Proteomes" id="UP000246740">
    <property type="component" value="Unassembled WGS sequence"/>
</dbReference>
<dbReference type="EC" id="2.3.1.225" evidence="11"/>
<comment type="catalytic activity">
    <reaction evidence="10 11">
        <text>L-cysteinyl-[protein] + hexadecanoyl-CoA = S-hexadecanoyl-L-cysteinyl-[protein] + CoA</text>
        <dbReference type="Rhea" id="RHEA:36683"/>
        <dbReference type="Rhea" id="RHEA-COMP:10131"/>
        <dbReference type="Rhea" id="RHEA-COMP:11032"/>
        <dbReference type="ChEBI" id="CHEBI:29950"/>
        <dbReference type="ChEBI" id="CHEBI:57287"/>
        <dbReference type="ChEBI" id="CHEBI:57379"/>
        <dbReference type="ChEBI" id="CHEBI:74151"/>
        <dbReference type="EC" id="2.3.1.225"/>
    </reaction>
</comment>
<feature type="non-terminal residue" evidence="14">
    <location>
        <position position="405"/>
    </location>
</feature>
<keyword evidence="9 11" id="KW-0012">Acyltransferase</keyword>
<evidence type="ECO:0000256" key="8">
    <source>
        <dbReference type="ARBA" id="ARBA00023288"/>
    </source>
</evidence>
<evidence type="ECO:0000256" key="3">
    <source>
        <dbReference type="ARBA" id="ARBA00022692"/>
    </source>
</evidence>
<evidence type="ECO:0000256" key="12">
    <source>
        <dbReference type="SAM" id="MobiDB-lite"/>
    </source>
</evidence>
<evidence type="ECO:0000259" key="13">
    <source>
        <dbReference type="Pfam" id="PF01529"/>
    </source>
</evidence>
<keyword evidence="4" id="KW-0256">Endoplasmic reticulum</keyword>
<dbReference type="GO" id="GO:0019706">
    <property type="term" value="F:protein-cysteine S-palmitoyltransferase activity"/>
    <property type="evidence" value="ECO:0007669"/>
    <property type="project" value="UniProtKB-EC"/>
</dbReference>
<feature type="transmembrane region" description="Helical" evidence="11">
    <location>
        <begin position="48"/>
        <end position="68"/>
    </location>
</feature>
<dbReference type="InterPro" id="IPR001594">
    <property type="entry name" value="Palmitoyltrfase_DHHC"/>
</dbReference>
<dbReference type="InterPro" id="IPR039859">
    <property type="entry name" value="PFA4/ZDH16/20/ERF2-like"/>
</dbReference>
<comment type="domain">
    <text evidence="11">The DHHC domain is required for palmitoyltransferase activity.</text>
</comment>
<feature type="domain" description="Palmitoyltransferase DHHC" evidence="13">
    <location>
        <begin position="125"/>
        <end position="252"/>
    </location>
</feature>
<dbReference type="PANTHER" id="PTHR12246">
    <property type="entry name" value="PALMITOYLTRANSFERASE ZDHHC16"/>
    <property type="match status" value="1"/>
</dbReference>
<proteinExistence type="inferred from homology"/>
<keyword evidence="2 11" id="KW-0808">Transferase</keyword>
<feature type="transmembrane region" description="Helical" evidence="11">
    <location>
        <begin position="175"/>
        <end position="195"/>
    </location>
</feature>
<dbReference type="PROSITE" id="PS50216">
    <property type="entry name" value="DHHC"/>
    <property type="match status" value="1"/>
</dbReference>
<dbReference type="InterPro" id="IPR033682">
    <property type="entry name" value="PFA4"/>
</dbReference>
<feature type="non-terminal residue" evidence="14">
    <location>
        <position position="1"/>
    </location>
</feature>
<evidence type="ECO:0000256" key="10">
    <source>
        <dbReference type="ARBA" id="ARBA00048048"/>
    </source>
</evidence>
<evidence type="ECO:0000313" key="14">
    <source>
        <dbReference type="EMBL" id="PWZ00626.1"/>
    </source>
</evidence>
<dbReference type="STRING" id="1882483.A0A317XQP3"/>
<name>A0A317XQP3_9BASI</name>
<evidence type="ECO:0000256" key="7">
    <source>
        <dbReference type="ARBA" id="ARBA00023139"/>
    </source>
</evidence>
<dbReference type="EMBL" id="KZ819192">
    <property type="protein sequence ID" value="PWZ00626.1"/>
    <property type="molecule type" value="Genomic_DNA"/>
</dbReference>
<keyword evidence="3 11" id="KW-0812">Transmembrane</keyword>
<feature type="transmembrane region" description="Helical" evidence="11">
    <location>
        <begin position="216"/>
        <end position="238"/>
    </location>
</feature>
<feature type="compositionally biased region" description="Basic and acidic residues" evidence="12">
    <location>
        <begin position="322"/>
        <end position="340"/>
    </location>
</feature>
<evidence type="ECO:0000313" key="15">
    <source>
        <dbReference type="Proteomes" id="UP000246740"/>
    </source>
</evidence>
<dbReference type="InParanoid" id="A0A317XQP3"/>
<dbReference type="HAMAP" id="MF_03199">
    <property type="entry name" value="DHHC_PAT_PFA4"/>
    <property type="match status" value="1"/>
</dbReference>
<accession>A0A317XQP3</accession>
<feature type="region of interest" description="Disordered" evidence="12">
    <location>
        <begin position="322"/>
        <end position="405"/>
    </location>
</feature>
<gene>
    <name evidence="14" type="ORF">BCV70DRAFT_143557</name>
</gene>
<keyword evidence="6 11" id="KW-0472">Membrane</keyword>
<dbReference type="Pfam" id="PF01529">
    <property type="entry name" value="DHHC"/>
    <property type="match status" value="1"/>
</dbReference>
<evidence type="ECO:0000256" key="1">
    <source>
        <dbReference type="ARBA" id="ARBA00004141"/>
    </source>
</evidence>
<keyword evidence="7" id="KW-0564">Palmitate</keyword>
<sequence length="405" mass="46334">GRRKPLKWSEVIWVTLTSCLISVLGVTSQVFIIWPYYLKTPSFSRSQLLALLVPFNLGLFAIFANYWLCVTTNPGDVPLGWEPEWEALESETHAPSGHEGHPNYVDHANDRVEPPTLELKQAIYRPRYCKSCAAFKPPRAHHCKTCNKCVLRMDHHCPWLANCVGFHNYAHFIRFLFWVDVTCTYHLVMVSLRVLDRFNSWGYWREPTSREMLWMVVNYVLCIPVLLLVGAFSIYHFYCAATNQTTIESWEKDRVQTMIRRGKIRKLKYPYHLGVISNLTTTFGSNPLLWCMPAANNQEGDGLKYRVAHGIDEGAQFRWPPKDPFKPTIGHSEREPHPYDELYSQHGWREGPDQGPPLFGDAGADSWGQLSPLPPGATSPSPFTYGNGGFNPRLVPSNADALRRR</sequence>
<protein>
    <recommendedName>
        <fullName evidence="11">Palmitoyltransferase</fullName>
        <ecNumber evidence="11">2.3.1.225</ecNumber>
    </recommendedName>
</protein>
<evidence type="ECO:0000256" key="9">
    <source>
        <dbReference type="ARBA" id="ARBA00023315"/>
    </source>
</evidence>
<comment type="subcellular location">
    <subcellularLocation>
        <location evidence="1">Membrane</location>
        <topology evidence="1">Multi-pass membrane protein</topology>
    </subcellularLocation>
</comment>
<evidence type="ECO:0000256" key="5">
    <source>
        <dbReference type="ARBA" id="ARBA00022989"/>
    </source>
</evidence>
<organism evidence="14 15">
    <name type="scientific">Testicularia cyperi</name>
    <dbReference type="NCBI Taxonomy" id="1882483"/>
    <lineage>
        <taxon>Eukaryota</taxon>
        <taxon>Fungi</taxon>
        <taxon>Dikarya</taxon>
        <taxon>Basidiomycota</taxon>
        <taxon>Ustilaginomycotina</taxon>
        <taxon>Ustilaginomycetes</taxon>
        <taxon>Ustilaginales</taxon>
        <taxon>Anthracoideaceae</taxon>
        <taxon>Testicularia</taxon>
    </lineage>
</organism>
<reference evidence="14 15" key="1">
    <citation type="journal article" date="2018" name="Mol. Biol. Evol.">
        <title>Broad Genomic Sampling Reveals a Smut Pathogenic Ancestry of the Fungal Clade Ustilaginomycotina.</title>
        <authorList>
            <person name="Kijpornyongpan T."/>
            <person name="Mondo S.J."/>
            <person name="Barry K."/>
            <person name="Sandor L."/>
            <person name="Lee J."/>
            <person name="Lipzen A."/>
            <person name="Pangilinan J."/>
            <person name="LaButti K."/>
            <person name="Hainaut M."/>
            <person name="Henrissat B."/>
            <person name="Grigoriev I.V."/>
            <person name="Spatafora J.W."/>
            <person name="Aime M.C."/>
        </authorList>
    </citation>
    <scope>NUCLEOTIDE SEQUENCE [LARGE SCALE GENOMIC DNA]</scope>
    <source>
        <strain evidence="14 15">MCA 3645</strain>
    </source>
</reference>